<dbReference type="Gramene" id="TraesCLE_scaffold_037199_01G000500.1">
    <property type="protein sequence ID" value="TraesCLE_scaffold_037199_01G000500.1"/>
    <property type="gene ID" value="TraesCLE_scaffold_037199_01G000500"/>
</dbReference>
<dbReference type="PANTHER" id="PTHR35545">
    <property type="entry name" value="F-BOX DOMAIN-CONTAINING PROTEIN"/>
    <property type="match status" value="1"/>
</dbReference>
<name>A0A3B6KPC2_WHEAT</name>
<dbReference type="RefSeq" id="XP_044382845.1">
    <property type="nucleotide sequence ID" value="XM_044526910.1"/>
</dbReference>
<dbReference type="Gramene" id="TraesCS5A03G0911100.1">
    <property type="protein sequence ID" value="TraesCS5A03G0911100.1.CDS"/>
    <property type="gene ID" value="TraesCS5A03G0911100"/>
</dbReference>
<dbReference type="PANTHER" id="PTHR35545:SF17">
    <property type="entry name" value="OS03G0157000 PROTEIN"/>
    <property type="match status" value="1"/>
</dbReference>
<feature type="domain" description="F-box" evidence="1">
    <location>
        <begin position="86"/>
        <end position="132"/>
    </location>
</feature>
<reference evidence="2" key="1">
    <citation type="submission" date="2018-08" db="EMBL/GenBank/DDBJ databases">
        <authorList>
            <person name="Rossello M."/>
        </authorList>
    </citation>
    <scope>NUCLEOTIDE SEQUENCE [LARGE SCALE GENOMIC DNA]</scope>
    <source>
        <strain evidence="2">cv. Chinese Spring</strain>
    </source>
</reference>
<reference evidence="2" key="2">
    <citation type="submission" date="2018-10" db="UniProtKB">
        <authorList>
            <consortium name="EnsemblPlants"/>
        </authorList>
    </citation>
    <scope>IDENTIFICATION</scope>
</reference>
<dbReference type="OrthoDB" id="615241at2759"/>
<dbReference type="InterPro" id="IPR036047">
    <property type="entry name" value="F-box-like_dom_sf"/>
</dbReference>
<dbReference type="InterPro" id="IPR032675">
    <property type="entry name" value="LRR_dom_sf"/>
</dbReference>
<keyword evidence="3" id="KW-1185">Reference proteome</keyword>
<dbReference type="SUPFAM" id="SSF81383">
    <property type="entry name" value="F-box domain"/>
    <property type="match status" value="1"/>
</dbReference>
<dbReference type="Proteomes" id="UP000019116">
    <property type="component" value="Chromosome 5A"/>
</dbReference>
<gene>
    <name evidence="2" type="primary">LOC123104958</name>
</gene>
<evidence type="ECO:0000259" key="1">
    <source>
        <dbReference type="PROSITE" id="PS50181"/>
    </source>
</evidence>
<dbReference type="Gramene" id="TraesCS5A02G380200.1">
    <property type="protein sequence ID" value="TraesCS5A02G380200.1"/>
    <property type="gene ID" value="TraesCS5A02G380200"/>
</dbReference>
<dbReference type="Pfam" id="PF00646">
    <property type="entry name" value="F-box"/>
    <property type="match status" value="1"/>
</dbReference>
<dbReference type="STRING" id="4565.A0A3B6KPC2"/>
<dbReference type="InterPro" id="IPR055357">
    <property type="entry name" value="LRR_At1g61320_AtMIF1"/>
</dbReference>
<protein>
    <recommendedName>
        <fullName evidence="1">F-box domain-containing protein</fullName>
    </recommendedName>
</protein>
<proteinExistence type="predicted"/>
<dbReference type="InterPro" id="IPR001810">
    <property type="entry name" value="F-box_dom"/>
</dbReference>
<evidence type="ECO:0000313" key="3">
    <source>
        <dbReference type="Proteomes" id="UP000019116"/>
    </source>
</evidence>
<dbReference type="Gene3D" id="3.80.10.10">
    <property type="entry name" value="Ribonuclease Inhibitor"/>
    <property type="match status" value="1"/>
</dbReference>
<dbReference type="Pfam" id="PF23622">
    <property type="entry name" value="LRR_At1g61320_AtMIF1"/>
    <property type="match status" value="1"/>
</dbReference>
<dbReference type="Gramene" id="TraesROB_scaffold_027941_01G000500.1">
    <property type="protein sequence ID" value="TraesROB_scaffold_027941_01G000500.1"/>
    <property type="gene ID" value="TraesROB_scaffold_027941_01G000500"/>
</dbReference>
<accession>A0A3B6KPC2</accession>
<dbReference type="EnsemblPlants" id="TraesCS5A02G380200.1">
    <property type="protein sequence ID" value="TraesCS5A02G380200.1"/>
    <property type="gene ID" value="TraesCS5A02G380200"/>
</dbReference>
<dbReference type="Gramene" id="TraesWEE_scaffold_045524_01G000500.1">
    <property type="protein sequence ID" value="TraesWEE_scaffold_045524_01G000500.1"/>
    <property type="gene ID" value="TraesWEE_scaffold_045524_01G000500"/>
</dbReference>
<dbReference type="OMA" id="HREWHEC"/>
<dbReference type="Gramene" id="TraesCAD_scaffold_032361_01G000200.1">
    <property type="protein sequence ID" value="TraesCAD_scaffold_032361_01G000200.1"/>
    <property type="gene ID" value="TraesCAD_scaffold_032361_01G000200"/>
</dbReference>
<dbReference type="Gene3D" id="1.20.1280.50">
    <property type="match status" value="1"/>
</dbReference>
<dbReference type="GeneID" id="123104958"/>
<evidence type="ECO:0000313" key="2">
    <source>
        <dbReference type="EnsemblPlants" id="TraesCS5A02G380200.1"/>
    </source>
</evidence>
<dbReference type="KEGG" id="taes:123104958"/>
<dbReference type="PROSITE" id="PS50181">
    <property type="entry name" value="FBOX"/>
    <property type="match status" value="1"/>
</dbReference>
<dbReference type="AlphaFoldDB" id="A0A3B6KPC2"/>
<sequence>MKYHLIFSPLTTHDTQTIPDPPLLSTPPPSCRPAGQPPLLGDPMAMDASPRLYRRLRKASDISIATTAPSSSKRMRTKEEHSSCCEDKISSLPEEILIMILDKLDARTTITTTVLSKRWLDLPRRSHAFYDFSIYDILPPRYHRLKKIAMETKASYEVVKRTQNLTDICDKYDRYNAIKDRSEQWMWKVRLLTPILQRYERLAMRCYVKRVNAFLLPPDNVQRRSFQKLRLQTFWRPGLDEWFKAAVGRWGVEDLEIVVESPCKQLGFYRLDRCQNVRLKRLLLSNYCHYYATPPLFFQRLTTLTLCKGSSRPHLVYDILRDCLQLVDLRLRDSPHSRAPLHVNFPNSRLKNLQVDNCDIFKIYLTSVPCLETFACRGQPTKLRYGEVPRLRHVSLNFLETGCAYTGELDLIPRKNTHSLSKFFKGVPPPVEEFFLQLRGHQMWLKPTAIISRLTNLKKLFIANVPVDWDTFWIFILFAAVPYLQSLHVHFDNNLEKVSAAGSLDVQVEQPQHHHLRELVVIGFDGVAWQTGFVKRIMRASRRLGRVHLLDGHVVEDKEQELVGLEILPHRREWHECERLEVLEELTDGTGFPVHKIVLE</sequence>
<organism evidence="2">
    <name type="scientific">Triticum aestivum</name>
    <name type="common">Wheat</name>
    <dbReference type="NCBI Taxonomy" id="4565"/>
    <lineage>
        <taxon>Eukaryota</taxon>
        <taxon>Viridiplantae</taxon>
        <taxon>Streptophyta</taxon>
        <taxon>Embryophyta</taxon>
        <taxon>Tracheophyta</taxon>
        <taxon>Spermatophyta</taxon>
        <taxon>Magnoliopsida</taxon>
        <taxon>Liliopsida</taxon>
        <taxon>Poales</taxon>
        <taxon>Poaceae</taxon>
        <taxon>BOP clade</taxon>
        <taxon>Pooideae</taxon>
        <taxon>Triticodae</taxon>
        <taxon>Triticeae</taxon>
        <taxon>Triticinae</taxon>
        <taxon>Triticum</taxon>
    </lineage>
</organism>
<dbReference type="SUPFAM" id="SSF52047">
    <property type="entry name" value="RNI-like"/>
    <property type="match status" value="1"/>
</dbReference>